<dbReference type="AlphaFoldDB" id="A0ABD1DVK2"/>
<evidence type="ECO:0000256" key="6">
    <source>
        <dbReference type="SAM" id="MobiDB-lite"/>
    </source>
</evidence>
<dbReference type="PRINTS" id="PR00404">
    <property type="entry name" value="MADSDOMAIN"/>
</dbReference>
<accession>A0ABD1DVK2</accession>
<evidence type="ECO:0000256" key="1">
    <source>
        <dbReference type="ARBA" id="ARBA00004123"/>
    </source>
</evidence>
<gene>
    <name evidence="8" type="ORF">pipiens_019470</name>
</gene>
<feature type="region of interest" description="Disordered" evidence="6">
    <location>
        <begin position="51"/>
        <end position="84"/>
    </location>
</feature>
<keyword evidence="4" id="KW-0804">Transcription</keyword>
<dbReference type="SUPFAM" id="SSF55455">
    <property type="entry name" value="SRF-like"/>
    <property type="match status" value="1"/>
</dbReference>
<reference evidence="8 9" key="1">
    <citation type="submission" date="2024-05" db="EMBL/GenBank/DDBJ databases">
        <title>Culex pipiens pipiens assembly and annotation.</title>
        <authorList>
            <person name="Alout H."/>
            <person name="Durand T."/>
        </authorList>
    </citation>
    <scope>NUCLEOTIDE SEQUENCE [LARGE SCALE GENOMIC DNA]</scope>
    <source>
        <strain evidence="8">HA-2024</strain>
        <tissue evidence="8">Whole body</tissue>
    </source>
</reference>
<keyword evidence="9" id="KW-1185">Reference proteome</keyword>
<evidence type="ECO:0000313" key="9">
    <source>
        <dbReference type="Proteomes" id="UP001562425"/>
    </source>
</evidence>
<evidence type="ECO:0000256" key="5">
    <source>
        <dbReference type="ARBA" id="ARBA00023242"/>
    </source>
</evidence>
<dbReference type="GO" id="GO:0003677">
    <property type="term" value="F:DNA binding"/>
    <property type="evidence" value="ECO:0007669"/>
    <property type="project" value="UniProtKB-KW"/>
</dbReference>
<proteinExistence type="predicted"/>
<dbReference type="Proteomes" id="UP001562425">
    <property type="component" value="Unassembled WGS sequence"/>
</dbReference>
<evidence type="ECO:0000256" key="3">
    <source>
        <dbReference type="ARBA" id="ARBA00023125"/>
    </source>
</evidence>
<keyword evidence="3" id="KW-0238">DNA-binding</keyword>
<keyword evidence="5" id="KW-0539">Nucleus</keyword>
<feature type="region of interest" description="Disordered" evidence="6">
    <location>
        <begin position="121"/>
        <end position="140"/>
    </location>
</feature>
<comment type="subcellular location">
    <subcellularLocation>
        <location evidence="1">Nucleus</location>
    </subcellularLocation>
</comment>
<evidence type="ECO:0000313" key="8">
    <source>
        <dbReference type="EMBL" id="KAL1403205.1"/>
    </source>
</evidence>
<dbReference type="InterPro" id="IPR002100">
    <property type="entry name" value="TF_MADSbox"/>
</dbReference>
<feature type="non-terminal residue" evidence="8">
    <location>
        <position position="169"/>
    </location>
</feature>
<comment type="caution">
    <text evidence="8">The sequence shown here is derived from an EMBL/GenBank/DDBJ whole genome shotgun (WGS) entry which is preliminary data.</text>
</comment>
<protein>
    <recommendedName>
        <fullName evidence="7">MADS-box domain-containing protein</fullName>
    </recommendedName>
</protein>
<evidence type="ECO:0000256" key="4">
    <source>
        <dbReference type="ARBA" id="ARBA00023163"/>
    </source>
</evidence>
<feature type="compositionally biased region" description="Gly residues" evidence="6">
    <location>
        <begin position="61"/>
        <end position="80"/>
    </location>
</feature>
<feature type="compositionally biased region" description="Polar residues" evidence="6">
    <location>
        <begin position="121"/>
        <end position="135"/>
    </location>
</feature>
<dbReference type="Pfam" id="PF00319">
    <property type="entry name" value="SRF-TF"/>
    <property type="match status" value="1"/>
</dbReference>
<keyword evidence="2" id="KW-0805">Transcription regulation</keyword>
<sequence>MDPNAARDSRYNLNYSMSMMSETPEIYGNPNVSLARPPSGGLVGQVMSRGGQLMSANGPQCGSGAGGGGGGGGGGLSGGRGIKRANSDCYDDGRQLVGSQSGGMTGLEGCQVGGSDVVDESYTSLQPKKSPPSNGKKTKGRVKIKMEYIDNKLRRYTTFSKRKTGIMKK</sequence>
<name>A0ABD1DVK2_CULPP</name>
<evidence type="ECO:0000256" key="2">
    <source>
        <dbReference type="ARBA" id="ARBA00023015"/>
    </source>
</evidence>
<dbReference type="EMBL" id="JBEHCU010001905">
    <property type="protein sequence ID" value="KAL1403205.1"/>
    <property type="molecule type" value="Genomic_DNA"/>
</dbReference>
<evidence type="ECO:0000259" key="7">
    <source>
        <dbReference type="PROSITE" id="PS50066"/>
    </source>
</evidence>
<dbReference type="GO" id="GO:0005634">
    <property type="term" value="C:nucleus"/>
    <property type="evidence" value="ECO:0007669"/>
    <property type="project" value="UniProtKB-SubCell"/>
</dbReference>
<organism evidence="8 9">
    <name type="scientific">Culex pipiens pipiens</name>
    <name type="common">Northern house mosquito</name>
    <dbReference type="NCBI Taxonomy" id="38569"/>
    <lineage>
        <taxon>Eukaryota</taxon>
        <taxon>Metazoa</taxon>
        <taxon>Ecdysozoa</taxon>
        <taxon>Arthropoda</taxon>
        <taxon>Hexapoda</taxon>
        <taxon>Insecta</taxon>
        <taxon>Pterygota</taxon>
        <taxon>Neoptera</taxon>
        <taxon>Endopterygota</taxon>
        <taxon>Diptera</taxon>
        <taxon>Nematocera</taxon>
        <taxon>Culicoidea</taxon>
        <taxon>Culicidae</taxon>
        <taxon>Culicinae</taxon>
        <taxon>Culicini</taxon>
        <taxon>Culex</taxon>
        <taxon>Culex</taxon>
    </lineage>
</organism>
<feature type="domain" description="MADS-box" evidence="7">
    <location>
        <begin position="139"/>
        <end position="169"/>
    </location>
</feature>
<dbReference type="InterPro" id="IPR036879">
    <property type="entry name" value="TF_MADSbox_sf"/>
</dbReference>
<dbReference type="PROSITE" id="PS50066">
    <property type="entry name" value="MADS_BOX_2"/>
    <property type="match status" value="1"/>
</dbReference>